<dbReference type="EMBL" id="NTFH01000009">
    <property type="protein sequence ID" value="PHQ14505.1"/>
    <property type="molecule type" value="Genomic_DNA"/>
</dbReference>
<dbReference type="GO" id="GO:0003995">
    <property type="term" value="F:acyl-CoA dehydrogenase activity"/>
    <property type="evidence" value="ECO:0007669"/>
    <property type="project" value="TreeGrafter"/>
</dbReference>
<dbReference type="PANTHER" id="PTHR43884">
    <property type="entry name" value="ACYL-COA DEHYDROGENASE"/>
    <property type="match status" value="1"/>
</dbReference>
<keyword evidence="8" id="KW-1185">Reference proteome</keyword>
<comment type="similarity">
    <text evidence="2">Belongs to the acyl-CoA dehydrogenase family.</text>
</comment>
<evidence type="ECO:0000313" key="7">
    <source>
        <dbReference type="EMBL" id="PHQ14505.1"/>
    </source>
</evidence>
<dbReference type="InterPro" id="IPR009075">
    <property type="entry name" value="AcylCo_DH/oxidase_C"/>
</dbReference>
<dbReference type="Proteomes" id="UP000231409">
    <property type="component" value="Unassembled WGS sequence"/>
</dbReference>
<evidence type="ECO:0000256" key="1">
    <source>
        <dbReference type="ARBA" id="ARBA00001974"/>
    </source>
</evidence>
<dbReference type="RefSeq" id="WP_099615010.1">
    <property type="nucleotide sequence ID" value="NZ_KZ319372.1"/>
</dbReference>
<dbReference type="InterPro" id="IPR037069">
    <property type="entry name" value="AcylCoA_DH/ox_N_sf"/>
</dbReference>
<dbReference type="Gene3D" id="1.20.140.10">
    <property type="entry name" value="Butyryl-CoA Dehydrogenase, subunit A, domain 3"/>
    <property type="match status" value="1"/>
</dbReference>
<keyword evidence="4" id="KW-0274">FAD</keyword>
<comment type="cofactor">
    <cofactor evidence="1">
        <name>FAD</name>
        <dbReference type="ChEBI" id="CHEBI:57692"/>
    </cofactor>
</comment>
<dbReference type="Pfam" id="PF00441">
    <property type="entry name" value="Acyl-CoA_dh_1"/>
    <property type="match status" value="1"/>
</dbReference>
<evidence type="ECO:0000256" key="5">
    <source>
        <dbReference type="ARBA" id="ARBA00023002"/>
    </source>
</evidence>
<dbReference type="GO" id="GO:0050660">
    <property type="term" value="F:flavin adenine dinucleotide binding"/>
    <property type="evidence" value="ECO:0007669"/>
    <property type="project" value="InterPro"/>
</dbReference>
<keyword evidence="3" id="KW-0285">Flavoprotein</keyword>
<evidence type="ECO:0000313" key="8">
    <source>
        <dbReference type="Proteomes" id="UP000231409"/>
    </source>
</evidence>
<protein>
    <recommendedName>
        <fullName evidence="6">Acyl-CoA dehydrogenase/oxidase C-terminal domain-containing protein</fullName>
    </recommendedName>
</protein>
<proteinExistence type="inferred from homology"/>
<sequence>MGFDMEQTDQLILDTAHRLFTDQCGADVVNGAERGEAPERLRQAILDAGLTLAWVPEAAGGVGGSLALGLNLIRQAAGFALPVPLADALVANLLLAESGLAVTERWAALAFDGDELPVLLQGEVNGVVAAAAGAPEAAVLVVPVTEKGVVKIATFAPSTIEMEHQESLAGEARTRVILKSAIPGQLSGPVDGMTADGLKQFCALVRACQIAGALEKIGELTVGYVKERQQFGRPLGKFQAVQHKVADIAGESALAGAAVEQAVRRVSAHPEPFSGDSDIFLPLATAKVVASEAAGKVTRDAHQAHGAMGFSFEYPLQQYSRRVWSWREEFGSEFYWSERLGMAVAAEISALGAGEVAGCAWDAVSR</sequence>
<keyword evidence="5" id="KW-0560">Oxidoreductase</keyword>
<dbReference type="SUPFAM" id="SSF47203">
    <property type="entry name" value="Acyl-CoA dehydrogenase C-terminal domain-like"/>
    <property type="match status" value="1"/>
</dbReference>
<gene>
    <name evidence="7" type="ORF">CLH61_12095</name>
</gene>
<evidence type="ECO:0000259" key="6">
    <source>
        <dbReference type="Pfam" id="PF00441"/>
    </source>
</evidence>
<evidence type="ECO:0000256" key="4">
    <source>
        <dbReference type="ARBA" id="ARBA00022827"/>
    </source>
</evidence>
<dbReference type="InterPro" id="IPR036250">
    <property type="entry name" value="AcylCo_DH-like_C"/>
</dbReference>
<dbReference type="AlphaFoldDB" id="A0A2G1UJ70"/>
<feature type="domain" description="Acyl-CoA dehydrogenase/oxidase C-terminal" evidence="6">
    <location>
        <begin position="205"/>
        <end position="325"/>
    </location>
</feature>
<dbReference type="PANTHER" id="PTHR43884:SF20">
    <property type="entry name" value="ACYL-COA DEHYDROGENASE FADE28"/>
    <property type="match status" value="1"/>
</dbReference>
<evidence type="ECO:0000256" key="3">
    <source>
        <dbReference type="ARBA" id="ARBA00022630"/>
    </source>
</evidence>
<dbReference type="InterPro" id="IPR009100">
    <property type="entry name" value="AcylCoA_DH/oxidase_NM_dom_sf"/>
</dbReference>
<dbReference type="SUPFAM" id="SSF56645">
    <property type="entry name" value="Acyl-CoA dehydrogenase NM domain-like"/>
    <property type="match status" value="1"/>
</dbReference>
<name>A0A2G1UJ70_9GAMM</name>
<comment type="caution">
    <text evidence="7">The sequence shown here is derived from an EMBL/GenBank/DDBJ whole genome shotgun (WGS) entry which is preliminary data.</text>
</comment>
<accession>A0A2G1UJ70</accession>
<dbReference type="Gene3D" id="1.10.540.10">
    <property type="entry name" value="Acyl-CoA dehydrogenase/oxidase, N-terminal domain"/>
    <property type="match status" value="1"/>
</dbReference>
<evidence type="ECO:0000256" key="2">
    <source>
        <dbReference type="ARBA" id="ARBA00009347"/>
    </source>
</evidence>
<organism evidence="7 8">
    <name type="scientific">Marinobacter profundi</name>
    <dbReference type="NCBI Taxonomy" id="2666256"/>
    <lineage>
        <taxon>Bacteria</taxon>
        <taxon>Pseudomonadati</taxon>
        <taxon>Pseudomonadota</taxon>
        <taxon>Gammaproteobacteria</taxon>
        <taxon>Pseudomonadales</taxon>
        <taxon>Marinobacteraceae</taxon>
        <taxon>Marinobacter</taxon>
    </lineage>
</organism>
<reference evidence="7 8" key="1">
    <citation type="submission" date="2017-09" db="EMBL/GenBank/DDBJ databases">
        <title>The draft genome sequences of Marinobacter sp. PWS21.</title>
        <authorList>
            <person name="Cao J."/>
        </authorList>
    </citation>
    <scope>NUCLEOTIDE SEQUENCE [LARGE SCALE GENOMIC DNA]</scope>
    <source>
        <strain evidence="7 8">PWS21</strain>
    </source>
</reference>